<dbReference type="EMBL" id="RGGN01000222">
    <property type="protein sequence ID" value="NCU63329.1"/>
    <property type="molecule type" value="Genomic_DNA"/>
</dbReference>
<organism evidence="4 5">
    <name type="scientific">Candidatus Fonsibacter lacus</name>
    <dbReference type="NCBI Taxonomy" id="2576439"/>
    <lineage>
        <taxon>Bacteria</taxon>
        <taxon>Pseudomonadati</taxon>
        <taxon>Pseudomonadota</taxon>
        <taxon>Alphaproteobacteria</taxon>
        <taxon>Candidatus Pelagibacterales</taxon>
        <taxon>Candidatus Pelagibacterales incertae sedis</taxon>
        <taxon>Candidatus Fonsibacter</taxon>
    </lineage>
</organism>
<dbReference type="InterPro" id="IPR045795">
    <property type="entry name" value="SLT_4"/>
</dbReference>
<dbReference type="Pfam" id="PF19489">
    <property type="entry name" value="SLT_4"/>
    <property type="match status" value="1"/>
</dbReference>
<keyword evidence="1" id="KW-0732">Signal</keyword>
<evidence type="ECO:0000313" key="5">
    <source>
        <dbReference type="Proteomes" id="UP000572953"/>
    </source>
</evidence>
<evidence type="ECO:0000259" key="2">
    <source>
        <dbReference type="Pfam" id="PF19489"/>
    </source>
</evidence>
<feature type="signal peptide" evidence="1">
    <location>
        <begin position="1"/>
        <end position="22"/>
    </location>
</feature>
<feature type="domain" description="Transglycosylase SLT" evidence="2">
    <location>
        <begin position="9"/>
        <end position="188"/>
    </location>
</feature>
<proteinExistence type="predicted"/>
<dbReference type="EMBL" id="RGOB01000147">
    <property type="protein sequence ID" value="NCU53451.1"/>
    <property type="molecule type" value="Genomic_DNA"/>
</dbReference>
<feature type="chain" id="PRO_5032397647" evidence="1">
    <location>
        <begin position="23"/>
        <end position="200"/>
    </location>
</feature>
<evidence type="ECO:0000313" key="3">
    <source>
        <dbReference type="EMBL" id="NCU53451.1"/>
    </source>
</evidence>
<protein>
    <submittedName>
        <fullName evidence="4">Lytic transglycosylase</fullName>
    </submittedName>
</protein>
<name>A0A845S8S8_9PROT</name>
<accession>A0A845S8S8</accession>
<dbReference type="SUPFAM" id="SSF53955">
    <property type="entry name" value="Lysozyme-like"/>
    <property type="match status" value="1"/>
</dbReference>
<evidence type="ECO:0000313" key="4">
    <source>
        <dbReference type="EMBL" id="NCU63329.1"/>
    </source>
</evidence>
<gene>
    <name evidence="4" type="ORF">EBV78_04590</name>
    <name evidence="3" type="ORF">EBX74_04090</name>
</gene>
<sequence>MIRNRFKLLLYLSLLFITSCISAPRDTSNTCLMFTDNYFWYKFVKNSEKKWGAPVELQMAIIQRESDFDWLAAPEWDKLFKVIPYKRKSSAFGYSQAVNKTWDQFVRETDQPLALRISFNDSVDFIGWYINKSNQILKIPKDDYFKQYIAYHEGWGNFKDYKKSPKVIPYAREVDRVAKKYKAQLNQCKNQLTTNKYFIY</sequence>
<evidence type="ECO:0000256" key="1">
    <source>
        <dbReference type="SAM" id="SignalP"/>
    </source>
</evidence>
<dbReference type="Proteomes" id="UP000572953">
    <property type="component" value="Unassembled WGS sequence"/>
</dbReference>
<dbReference type="Proteomes" id="UP000747791">
    <property type="component" value="Unassembled WGS sequence"/>
</dbReference>
<dbReference type="InterPro" id="IPR023346">
    <property type="entry name" value="Lysozyme-like_dom_sf"/>
</dbReference>
<reference evidence="4 5" key="1">
    <citation type="submission" date="2018-10" db="EMBL/GenBank/DDBJ databases">
        <title>Iterative Subtractive Binning of Freshwater Chronoseries Metagenomes Recovers Nearly Complete Genomes from over Four Hundred Novel Species.</title>
        <authorList>
            <person name="Rodriguez-R L.M."/>
            <person name="Tsementzi D."/>
            <person name="Luo C."/>
            <person name="Konstantinidis K.T."/>
        </authorList>
    </citation>
    <scope>NUCLEOTIDE SEQUENCE [LARGE SCALE GENOMIC DNA]</scope>
    <source>
        <strain evidence="4">WB7_2B_003</strain>
        <strain evidence="3">WB8_2A_004</strain>
    </source>
</reference>
<dbReference type="PROSITE" id="PS51257">
    <property type="entry name" value="PROKAR_LIPOPROTEIN"/>
    <property type="match status" value="1"/>
</dbReference>
<dbReference type="Gene3D" id="1.10.530.10">
    <property type="match status" value="1"/>
</dbReference>
<comment type="caution">
    <text evidence="4">The sequence shown here is derived from an EMBL/GenBank/DDBJ whole genome shotgun (WGS) entry which is preliminary data.</text>
</comment>
<dbReference type="AlphaFoldDB" id="A0A845S8S8"/>